<evidence type="ECO:0000313" key="3">
    <source>
        <dbReference type="EMBL" id="ALP54138.1"/>
    </source>
</evidence>
<name>A0A0S2TG80_9GAMM</name>
<dbReference type="AlphaFoldDB" id="A0A0S2TG80"/>
<comment type="function">
    <text evidence="2">Antitoxin component of a type II toxin-antitoxin (TA) system.</text>
</comment>
<reference evidence="3" key="1">
    <citation type="submission" date="2015-10" db="EMBL/GenBank/DDBJ databases">
        <title>Description of Candidatus Tenderia electrophaga gen. nov, sp. nov., an Uncultivated Electroautotroph from a Biocathode Enrichment.</title>
        <authorList>
            <person name="Eddie B.J."/>
            <person name="Malanoski A.P."/>
            <person name="Wang Z."/>
            <person name="Hall R.J."/>
            <person name="Oh S.D."/>
            <person name="Heiner C."/>
            <person name="Lin B."/>
            <person name="Strycharz-Glaven S.M."/>
        </authorList>
    </citation>
    <scope>NUCLEOTIDE SEQUENCE [LARGE SCALE GENOMIC DNA]</scope>
    <source>
        <strain evidence="3">NRL1</strain>
    </source>
</reference>
<evidence type="ECO:0000256" key="1">
    <source>
        <dbReference type="ARBA" id="ARBA00009981"/>
    </source>
</evidence>
<dbReference type="EMBL" id="CP013099">
    <property type="protein sequence ID" value="ALP54138.1"/>
    <property type="molecule type" value="Genomic_DNA"/>
</dbReference>
<dbReference type="SUPFAM" id="SSF143120">
    <property type="entry name" value="YefM-like"/>
    <property type="match status" value="1"/>
</dbReference>
<gene>
    <name evidence="3" type="ORF">Tel_13895</name>
</gene>
<dbReference type="PANTHER" id="PTHR33713:SF11">
    <property type="entry name" value="PREVENT-HOST-DEATH FAMILY PROTEIN"/>
    <property type="match status" value="1"/>
</dbReference>
<evidence type="ECO:0000313" key="4">
    <source>
        <dbReference type="Proteomes" id="UP000055136"/>
    </source>
</evidence>
<dbReference type="InterPro" id="IPR051405">
    <property type="entry name" value="phD/YefM_antitoxin"/>
</dbReference>
<sequence length="90" mass="10194">MQTKFSEDVIPLTDLKVNPGKVVNHAKDTRRPILLTSRGRGVAVMQGLEEYEKNEEEREFIKAVAAGLMEVREGKELELDEVKKKLGIDK</sequence>
<dbReference type="NCBIfam" id="TIGR01552">
    <property type="entry name" value="phd_fam"/>
    <property type="match status" value="1"/>
</dbReference>
<accession>A0A0S2TG80</accession>
<dbReference type="InterPro" id="IPR036165">
    <property type="entry name" value="YefM-like_sf"/>
</dbReference>
<dbReference type="PANTHER" id="PTHR33713">
    <property type="entry name" value="ANTITOXIN YAFN-RELATED"/>
    <property type="match status" value="1"/>
</dbReference>
<dbReference type="STRING" id="1748243.Tel_13895"/>
<organism evidence="3 4">
    <name type="scientific">Candidatus Tenderia electrophaga</name>
    <dbReference type="NCBI Taxonomy" id="1748243"/>
    <lineage>
        <taxon>Bacteria</taxon>
        <taxon>Pseudomonadati</taxon>
        <taxon>Pseudomonadota</taxon>
        <taxon>Gammaproteobacteria</taxon>
        <taxon>Candidatus Tenderiales</taxon>
        <taxon>Candidatus Tenderiaceae</taxon>
        <taxon>Candidatus Tenderia</taxon>
    </lineage>
</organism>
<dbReference type="InterPro" id="IPR006442">
    <property type="entry name" value="Antitoxin_Phd/YefM"/>
</dbReference>
<dbReference type="KEGG" id="tee:Tel_13895"/>
<protein>
    <recommendedName>
        <fullName evidence="2">Antitoxin</fullName>
    </recommendedName>
</protein>
<keyword evidence="4" id="KW-1185">Reference proteome</keyword>
<dbReference type="Pfam" id="PF02604">
    <property type="entry name" value="PhdYeFM_antitox"/>
    <property type="match status" value="1"/>
</dbReference>
<evidence type="ECO:0000256" key="2">
    <source>
        <dbReference type="RuleBase" id="RU362080"/>
    </source>
</evidence>
<comment type="similarity">
    <text evidence="1 2">Belongs to the phD/YefM antitoxin family.</text>
</comment>
<proteinExistence type="inferred from homology"/>
<dbReference type="Proteomes" id="UP000055136">
    <property type="component" value="Chromosome"/>
</dbReference>
<dbReference type="Gene3D" id="3.40.1620.10">
    <property type="entry name" value="YefM-like domain"/>
    <property type="match status" value="1"/>
</dbReference>